<accession>A0A7W5DSU9</accession>
<evidence type="ECO:0000256" key="3">
    <source>
        <dbReference type="ARBA" id="ARBA00004496"/>
    </source>
</evidence>
<evidence type="ECO:0000256" key="7">
    <source>
        <dbReference type="ARBA" id="ARBA00022556"/>
    </source>
</evidence>
<keyword evidence="11 18" id="KW-0443">Lipid metabolism</keyword>
<dbReference type="GO" id="GO:0006633">
    <property type="term" value="P:fatty acid biosynthetic process"/>
    <property type="evidence" value="ECO:0007669"/>
    <property type="project" value="UniProtKB-UniRule"/>
</dbReference>
<dbReference type="Gene3D" id="3.30.230.20">
    <property type="entry name" value="lpxc deacetylase, domain 1"/>
    <property type="match status" value="1"/>
</dbReference>
<evidence type="ECO:0000256" key="17">
    <source>
        <dbReference type="ARBA" id="ARBA00061355"/>
    </source>
</evidence>
<feature type="binding site" evidence="18">
    <location>
        <position position="262"/>
    </location>
    <ligand>
        <name>Zn(2+)</name>
        <dbReference type="ChEBI" id="CHEBI:29105"/>
    </ligand>
</feature>
<evidence type="ECO:0000256" key="12">
    <source>
        <dbReference type="ARBA" id="ARBA00023239"/>
    </source>
</evidence>
<dbReference type="InterPro" id="IPR010084">
    <property type="entry name" value="FabZ"/>
</dbReference>
<dbReference type="InterPro" id="IPR020568">
    <property type="entry name" value="Ribosomal_Su5_D2-typ_SF"/>
</dbReference>
<dbReference type="SUPFAM" id="SSF54637">
    <property type="entry name" value="Thioesterase/thiol ester dehydrase-isomerase"/>
    <property type="match status" value="1"/>
</dbReference>
<dbReference type="AlphaFoldDB" id="A0A7W5DSU9"/>
<keyword evidence="9 18" id="KW-0378">Hydrolase</keyword>
<dbReference type="GO" id="GO:0005737">
    <property type="term" value="C:cytoplasm"/>
    <property type="evidence" value="ECO:0007669"/>
    <property type="project" value="UniProtKB-SubCell"/>
</dbReference>
<keyword evidence="12 19" id="KW-0456">Lyase</keyword>
<dbReference type="GO" id="GO:0046872">
    <property type="term" value="F:metal ion binding"/>
    <property type="evidence" value="ECO:0007669"/>
    <property type="project" value="UniProtKB-KW"/>
</dbReference>
<dbReference type="Pfam" id="PF03331">
    <property type="entry name" value="LpxC"/>
    <property type="match status" value="2"/>
</dbReference>
<dbReference type="GO" id="GO:0009245">
    <property type="term" value="P:lipid A biosynthetic process"/>
    <property type="evidence" value="ECO:0007669"/>
    <property type="project" value="UniProtKB-UniRule"/>
</dbReference>
<comment type="subcellular location">
    <subcellularLocation>
        <location evidence="3 19">Cytoplasm</location>
    </subcellularLocation>
</comment>
<comment type="similarity">
    <text evidence="18">Belongs to the LpxC family.</text>
</comment>
<dbReference type="Gene3D" id="3.30.1700.10">
    <property type="entry name" value="lpxc deacetylase, domain 2"/>
    <property type="match status" value="1"/>
</dbReference>
<dbReference type="InterPro" id="IPR015870">
    <property type="entry name" value="UDP-acyl_N-AcGlcN_deAcase_N"/>
</dbReference>
<protein>
    <recommendedName>
        <fullName evidence="18 19">Multifunctional fusion protein</fullName>
    </recommendedName>
    <domain>
        <recommendedName>
            <fullName evidence="19">3-hydroxyacyl-[acyl-carrier-protein] dehydratase FabZ</fullName>
            <ecNumber evidence="19">4.2.1.59</ecNumber>
        </recommendedName>
        <alternativeName>
            <fullName evidence="19">(3R)-hydroxymyristoyl-[acyl-carrier-protein] dehydratase</fullName>
        </alternativeName>
        <alternativeName>
            <fullName evidence="19">Beta-hydroxyacyl-ACP dehydratase</fullName>
            <shortName evidence="19">(3R)-hydroxymyristoyl-ACP dehydrase</shortName>
        </alternativeName>
    </domain>
    <domain>
        <recommendedName>
            <fullName evidence="18">UDP-3-O-acyl-N-acetylglucosamine deacetylase</fullName>
            <shortName evidence="18">UDP-3-O-acyl-GlcNAc deacetylase</shortName>
            <ecNumber evidence="18">3.5.1.108</ecNumber>
        </recommendedName>
        <alternativeName>
            <fullName evidence="18">UDP-3-O-[R-3-hydroxymyristoyl]-N-acetylglucosamine deacetylase</fullName>
        </alternativeName>
    </domain>
</protein>
<sequence length="459" mass="51772">MPNQKTLQRGFTLTGKGLHTGLDIELHFLPAPENHGFIIKRIDLEGQPTIPALAEYVTQTTRGTVLSHNNVQISTIEHAMAALFASEIDNCLMEVNAAEFPILDGSAKPFIQKIREVGIVEQEAEKEYFIVKKKIEYTDPNTHSSITILPDDHFSIQTLIGFNSSILHNQYAVLDDLSLFATEIASCRTFVFVRELEELLKMDLIKGGDLENALVIYDEIIDQKELDRIADLLNHPHKKVDELGYLSELQFDNEPARHKLLDVLGDLALIGKPIKGRVIATRPGHKTNTSVSKLIRKEIKRQEVPLPDYDPNGEPFLDINQIKKMLPHRWPFLMVDKVLNINQTVITGLKNVTVNETFFNGHFPKEPVMPGVLLVEAMAQTGGLLILHQVENPELYSTYFMKIDAVKFRQKVVPGDTVIFRLELLSPIRRGCATMKGYAFVGEKIVCEAEFMAQITKNK</sequence>
<feature type="active site" description="Proton donor" evidence="18">
    <location>
        <position position="285"/>
    </location>
</feature>
<comment type="cofactor">
    <cofactor evidence="1 18">
        <name>Zn(2+)</name>
        <dbReference type="ChEBI" id="CHEBI:29105"/>
    </cofactor>
</comment>
<dbReference type="Gene3D" id="3.10.129.10">
    <property type="entry name" value="Hotdog Thioesterase"/>
    <property type="match status" value="1"/>
</dbReference>
<dbReference type="Pfam" id="PF07977">
    <property type="entry name" value="FabA"/>
    <property type="match status" value="1"/>
</dbReference>
<dbReference type="GO" id="GO:0103117">
    <property type="term" value="F:UDP-3-O-acyl-N-acetylglucosamine deacetylase activity"/>
    <property type="evidence" value="ECO:0007669"/>
    <property type="project" value="UniProtKB-UniRule"/>
</dbReference>
<evidence type="ECO:0000256" key="16">
    <source>
        <dbReference type="ARBA" id="ARBA00061221"/>
    </source>
</evidence>
<evidence type="ECO:0000313" key="21">
    <source>
        <dbReference type="Proteomes" id="UP000544222"/>
    </source>
</evidence>
<evidence type="ECO:0000256" key="6">
    <source>
        <dbReference type="ARBA" id="ARBA00022516"/>
    </source>
</evidence>
<keyword evidence="13" id="KW-0511">Multifunctional enzyme</keyword>
<gene>
    <name evidence="18" type="primary">lpxC</name>
    <name evidence="19" type="synonym">fabZ</name>
    <name evidence="20" type="ORF">FHX64_002627</name>
</gene>
<organism evidence="20 21">
    <name type="scientific">Microbacter margulisiae</name>
    <dbReference type="NCBI Taxonomy" id="1350067"/>
    <lineage>
        <taxon>Bacteria</taxon>
        <taxon>Pseudomonadati</taxon>
        <taxon>Bacteroidota</taxon>
        <taxon>Bacteroidia</taxon>
        <taxon>Bacteroidales</taxon>
        <taxon>Porphyromonadaceae</taxon>
        <taxon>Microbacter</taxon>
    </lineage>
</organism>
<name>A0A7W5DSU9_9PORP</name>
<evidence type="ECO:0000256" key="15">
    <source>
        <dbReference type="ARBA" id="ARBA00025049"/>
    </source>
</evidence>
<evidence type="ECO:0000256" key="11">
    <source>
        <dbReference type="ARBA" id="ARBA00023098"/>
    </source>
</evidence>
<dbReference type="InterPro" id="IPR029069">
    <property type="entry name" value="HotDog_dom_sf"/>
</dbReference>
<comment type="catalytic activity">
    <reaction evidence="19">
        <text>a (3R)-hydroxyacyl-[ACP] = a (2E)-enoyl-[ACP] + H2O</text>
        <dbReference type="Rhea" id="RHEA:13097"/>
        <dbReference type="Rhea" id="RHEA-COMP:9925"/>
        <dbReference type="Rhea" id="RHEA-COMP:9945"/>
        <dbReference type="ChEBI" id="CHEBI:15377"/>
        <dbReference type="ChEBI" id="CHEBI:78784"/>
        <dbReference type="ChEBI" id="CHEBI:78827"/>
        <dbReference type="EC" id="4.2.1.59"/>
    </reaction>
</comment>
<dbReference type="InterPro" id="IPR013114">
    <property type="entry name" value="FabA_FabZ"/>
</dbReference>
<evidence type="ECO:0000313" key="20">
    <source>
        <dbReference type="EMBL" id="MBB3188429.1"/>
    </source>
</evidence>
<evidence type="ECO:0000256" key="13">
    <source>
        <dbReference type="ARBA" id="ARBA00023268"/>
    </source>
</evidence>
<dbReference type="PANTHER" id="PTHR30272:SF1">
    <property type="entry name" value="3-HYDROXYACYL-[ACYL-CARRIER-PROTEIN] DEHYDRATASE"/>
    <property type="match status" value="1"/>
</dbReference>
<comment type="function">
    <text evidence="15 19">Involved in unsaturated fatty acids biosynthesis. Catalyzes the dehydration of short chain beta-hydroxyacyl-ACPs and long chain saturated and unsaturated beta-hydroxyacyl-ACPs.</text>
</comment>
<comment type="function">
    <text evidence="2 18">Catalyzes the hydrolysis of UDP-3-O-myristoyl-N-acetylglucosamine to form UDP-3-O-myristoylglucosamine and acetate, the committed step in lipid A biosynthesis.</text>
</comment>
<keyword evidence="8 18" id="KW-0479">Metal-binding</keyword>
<comment type="similarity">
    <text evidence="16">In the N-terminal section; belongs to the LpxC family.</text>
</comment>
<comment type="catalytic activity">
    <reaction evidence="14 18">
        <text>a UDP-3-O-[(3R)-3-hydroxyacyl]-N-acetyl-alpha-D-glucosamine + H2O = a UDP-3-O-[(3R)-3-hydroxyacyl]-alpha-D-glucosamine + acetate</text>
        <dbReference type="Rhea" id="RHEA:67816"/>
        <dbReference type="ChEBI" id="CHEBI:15377"/>
        <dbReference type="ChEBI" id="CHEBI:30089"/>
        <dbReference type="ChEBI" id="CHEBI:137740"/>
        <dbReference type="ChEBI" id="CHEBI:173225"/>
        <dbReference type="EC" id="3.5.1.108"/>
    </reaction>
</comment>
<dbReference type="EC" id="4.2.1.59" evidence="19"/>
<keyword evidence="5 19" id="KW-0963">Cytoplasm</keyword>
<dbReference type="Proteomes" id="UP000544222">
    <property type="component" value="Unassembled WGS sequence"/>
</dbReference>
<evidence type="ECO:0000256" key="4">
    <source>
        <dbReference type="ARBA" id="ARBA00005002"/>
    </source>
</evidence>
<evidence type="ECO:0000256" key="10">
    <source>
        <dbReference type="ARBA" id="ARBA00022833"/>
    </source>
</evidence>
<dbReference type="EMBL" id="JACHYB010000002">
    <property type="protein sequence ID" value="MBB3188429.1"/>
    <property type="molecule type" value="Genomic_DNA"/>
</dbReference>
<comment type="pathway">
    <text evidence="4 18">Glycolipid biosynthesis; lipid IV(A) biosynthesis; lipid IV(A) from (3R)-3-hydroxytetradecanoyl-[acyl-carrier-protein] and UDP-N-acetyl-alpha-D-glucosamine: step 2/6.</text>
</comment>
<evidence type="ECO:0000256" key="18">
    <source>
        <dbReference type="HAMAP-Rule" id="MF_00388"/>
    </source>
</evidence>
<dbReference type="EC" id="3.5.1.108" evidence="18"/>
<dbReference type="NCBIfam" id="TIGR01750">
    <property type="entry name" value="fabZ"/>
    <property type="match status" value="1"/>
</dbReference>
<comment type="similarity">
    <text evidence="19">Belongs to the thioester dehydratase family. FabZ subfamily.</text>
</comment>
<feature type="binding site" evidence="18">
    <location>
        <position position="258"/>
    </location>
    <ligand>
        <name>Zn(2+)</name>
        <dbReference type="ChEBI" id="CHEBI:29105"/>
    </ligand>
</feature>
<dbReference type="UniPathway" id="UPA00359">
    <property type="reaction ID" value="UER00478"/>
</dbReference>
<evidence type="ECO:0000256" key="2">
    <source>
        <dbReference type="ARBA" id="ARBA00002923"/>
    </source>
</evidence>
<reference evidence="20 21" key="1">
    <citation type="submission" date="2020-08" db="EMBL/GenBank/DDBJ databases">
        <title>Genomic Encyclopedia of Type Strains, Phase IV (KMG-IV): sequencing the most valuable type-strain genomes for metagenomic binning, comparative biology and taxonomic classification.</title>
        <authorList>
            <person name="Goeker M."/>
        </authorList>
    </citation>
    <scope>NUCLEOTIDE SEQUENCE [LARGE SCALE GENOMIC DNA]</scope>
    <source>
        <strain evidence="20 21">DSM 27471</strain>
    </source>
</reference>
<proteinExistence type="inferred from homology"/>
<evidence type="ECO:0000256" key="5">
    <source>
        <dbReference type="ARBA" id="ARBA00022490"/>
    </source>
</evidence>
<feature type="binding site" evidence="18">
    <location>
        <position position="78"/>
    </location>
    <ligand>
        <name>Zn(2+)</name>
        <dbReference type="ChEBI" id="CHEBI:29105"/>
    </ligand>
</feature>
<evidence type="ECO:0000256" key="1">
    <source>
        <dbReference type="ARBA" id="ARBA00001947"/>
    </source>
</evidence>
<dbReference type="NCBIfam" id="NF000582">
    <property type="entry name" value="PRK00006.1"/>
    <property type="match status" value="1"/>
</dbReference>
<comment type="caution">
    <text evidence="20">The sequence shown here is derived from an EMBL/GenBank/DDBJ whole genome shotgun (WGS) entry which is preliminary data.</text>
</comment>
<dbReference type="GO" id="GO:0019171">
    <property type="term" value="F:(3R)-hydroxyacyl-[acyl-carrier-protein] dehydratase activity"/>
    <property type="evidence" value="ECO:0007669"/>
    <property type="project" value="UniProtKB-EC"/>
</dbReference>
<keyword evidence="7 18" id="KW-0441">Lipid A biosynthesis</keyword>
<evidence type="ECO:0000256" key="19">
    <source>
        <dbReference type="HAMAP-Rule" id="MF_00406"/>
    </source>
</evidence>
<dbReference type="FunFam" id="3.10.129.10:FF:000001">
    <property type="entry name" value="3-hydroxyacyl-[acyl-carrier-protein] dehydratase FabZ"/>
    <property type="match status" value="1"/>
</dbReference>
<dbReference type="InterPro" id="IPR011334">
    <property type="entry name" value="UDP-acyl_GlcNac_deAcase_C"/>
</dbReference>
<dbReference type="HAMAP" id="MF_00406">
    <property type="entry name" value="FabZ"/>
    <property type="match status" value="1"/>
</dbReference>
<evidence type="ECO:0000256" key="9">
    <source>
        <dbReference type="ARBA" id="ARBA00022801"/>
    </source>
</evidence>
<dbReference type="InterPro" id="IPR004463">
    <property type="entry name" value="UDP-acyl_GlcNac_deAcase"/>
</dbReference>
<evidence type="ECO:0000256" key="14">
    <source>
        <dbReference type="ARBA" id="ARBA00024535"/>
    </source>
</evidence>
<dbReference type="SUPFAM" id="SSF54211">
    <property type="entry name" value="Ribosomal protein S5 domain 2-like"/>
    <property type="match status" value="2"/>
</dbReference>
<comment type="similarity">
    <text evidence="17">In the C-terminal section; belongs to the thioester dehydratase family.</text>
</comment>
<dbReference type="NCBIfam" id="NF009667">
    <property type="entry name" value="PRK13188.1"/>
    <property type="match status" value="1"/>
</dbReference>
<keyword evidence="21" id="KW-1185">Reference proteome</keyword>
<keyword evidence="10 18" id="KW-0862">Zinc</keyword>
<dbReference type="CDD" id="cd01288">
    <property type="entry name" value="FabZ"/>
    <property type="match status" value="1"/>
</dbReference>
<evidence type="ECO:0000256" key="8">
    <source>
        <dbReference type="ARBA" id="ARBA00022723"/>
    </source>
</evidence>
<dbReference type="GO" id="GO:0016020">
    <property type="term" value="C:membrane"/>
    <property type="evidence" value="ECO:0007669"/>
    <property type="project" value="GOC"/>
</dbReference>
<dbReference type="PANTHER" id="PTHR30272">
    <property type="entry name" value="3-HYDROXYACYL-[ACYL-CARRIER-PROTEIN] DEHYDRATASE"/>
    <property type="match status" value="1"/>
</dbReference>
<dbReference type="HAMAP" id="MF_00388">
    <property type="entry name" value="LpxC"/>
    <property type="match status" value="1"/>
</dbReference>
<keyword evidence="6 18" id="KW-0444">Lipid biosynthesis</keyword>
<dbReference type="RefSeq" id="WP_183414174.1">
    <property type="nucleotide sequence ID" value="NZ_JACHYB010000002.1"/>
</dbReference>
<feature type="active site" evidence="19">
    <location>
        <position position="362"/>
    </location>
</feature>